<dbReference type="SUPFAM" id="SSF50729">
    <property type="entry name" value="PH domain-like"/>
    <property type="match status" value="1"/>
</dbReference>
<organism evidence="3 4">
    <name type="scientific">Oopsacas minuta</name>
    <dbReference type="NCBI Taxonomy" id="111878"/>
    <lineage>
        <taxon>Eukaryota</taxon>
        <taxon>Metazoa</taxon>
        <taxon>Porifera</taxon>
        <taxon>Hexactinellida</taxon>
        <taxon>Hexasterophora</taxon>
        <taxon>Lyssacinosida</taxon>
        <taxon>Leucopsacidae</taxon>
        <taxon>Oopsacas</taxon>
    </lineage>
</organism>
<evidence type="ECO:0000259" key="2">
    <source>
        <dbReference type="PROSITE" id="PS50003"/>
    </source>
</evidence>
<proteinExistence type="predicted"/>
<feature type="region of interest" description="Disordered" evidence="1">
    <location>
        <begin position="575"/>
        <end position="603"/>
    </location>
</feature>
<keyword evidence="4" id="KW-1185">Reference proteome</keyword>
<dbReference type="AlphaFoldDB" id="A0AAV7KKQ1"/>
<dbReference type="InterPro" id="IPR001849">
    <property type="entry name" value="PH_domain"/>
</dbReference>
<name>A0AAV7KKQ1_9METZ</name>
<gene>
    <name evidence="3" type="ORF">LOD99_13433</name>
</gene>
<dbReference type="SMART" id="SM00233">
    <property type="entry name" value="PH"/>
    <property type="match status" value="1"/>
</dbReference>
<dbReference type="Gene3D" id="2.30.29.30">
    <property type="entry name" value="Pleckstrin-homology domain (PH domain)/Phosphotyrosine-binding domain (PTB)"/>
    <property type="match status" value="1"/>
</dbReference>
<dbReference type="Pfam" id="PF00169">
    <property type="entry name" value="PH"/>
    <property type="match status" value="1"/>
</dbReference>
<protein>
    <recommendedName>
        <fullName evidence="2">PH domain-containing protein</fullName>
    </recommendedName>
</protein>
<evidence type="ECO:0000313" key="3">
    <source>
        <dbReference type="EMBL" id="KAI6661560.1"/>
    </source>
</evidence>
<comment type="caution">
    <text evidence="3">The sequence shown here is derived from an EMBL/GenBank/DDBJ whole genome shotgun (WGS) entry which is preliminary data.</text>
</comment>
<evidence type="ECO:0000256" key="1">
    <source>
        <dbReference type="SAM" id="MobiDB-lite"/>
    </source>
</evidence>
<dbReference type="CDD" id="cd00821">
    <property type="entry name" value="PH"/>
    <property type="match status" value="1"/>
</dbReference>
<reference evidence="3 4" key="1">
    <citation type="journal article" date="2023" name="BMC Biol.">
        <title>The compact genome of the sponge Oopsacas minuta (Hexactinellida) is lacking key metazoan core genes.</title>
        <authorList>
            <person name="Santini S."/>
            <person name="Schenkelaars Q."/>
            <person name="Jourda C."/>
            <person name="Duchesne M."/>
            <person name="Belahbib H."/>
            <person name="Rocher C."/>
            <person name="Selva M."/>
            <person name="Riesgo A."/>
            <person name="Vervoort M."/>
            <person name="Leys S.P."/>
            <person name="Kodjabachian L."/>
            <person name="Le Bivic A."/>
            <person name="Borchiellini C."/>
            <person name="Claverie J.M."/>
            <person name="Renard E."/>
        </authorList>
    </citation>
    <scope>NUCLEOTIDE SEQUENCE [LARGE SCALE GENOMIC DNA]</scope>
    <source>
        <strain evidence="3">SPO-2</strain>
    </source>
</reference>
<sequence>MAAKVFGYQLFPSKLFELDLANDEKNETQKEIKSMLQKDPSLALNSQFTERNNTYAVIPPFPIFYHTRAQTSLLRSVFLCLQENNTNEKFFECSFDHFKCKSTRIEHFIQDVYALFQPITKGKKKPTPEIPWMNEGYVQRFYNNSMTFKEFGDSLLAIFDFKAKTSWELVTLCWKTYNREIFHKFSDNTLVTKIEEENLRKLFEIFTHLDNNMMCRLSPFILYQFITWWISESGVKPIKETQQLAEWYKITRSDYKIYFPEFLKQIHRLYFSGVPHHIYKTLILDAWDSIVSGVIKKGVLEKVGPNKGRWLSRVMHLHIDRIDYFKKKSDGSYDSRGTIHLGPKSSVVEIFSEDKIGFFQLVVVCSESMRRFLLRCDDQRIRHIWVTSIRNVLDVMKGAMRPMSLEKPVKFIEDTKGDLVKLRSATEVSGVNTLDGKQIVFNKRHSDDFTQHFKIHFPPPLRRSSSFSRMRNYMNEDERSSVCSKASTMSGCMDLTLSPHPGQEFRFFSSNKFDLINERSPSPTGSSDCSGVEYESMKSTAESLRRADSSNIEFHNDFSFCPKPMAKSHTIDDGLNSSGDSFKDFQNIPNTSTGTPVPKPRKKVTASISNMKDLKAIPQVPPRRLPQPPSRLSSRGKIYENTGLLLNQL</sequence>
<accession>A0AAV7KKQ1</accession>
<dbReference type="Proteomes" id="UP001165289">
    <property type="component" value="Unassembled WGS sequence"/>
</dbReference>
<dbReference type="PROSITE" id="PS50003">
    <property type="entry name" value="PH_DOMAIN"/>
    <property type="match status" value="1"/>
</dbReference>
<evidence type="ECO:0000313" key="4">
    <source>
        <dbReference type="Proteomes" id="UP001165289"/>
    </source>
</evidence>
<dbReference type="InterPro" id="IPR011993">
    <property type="entry name" value="PH-like_dom_sf"/>
</dbReference>
<feature type="domain" description="PH" evidence="2">
    <location>
        <begin position="293"/>
        <end position="394"/>
    </location>
</feature>
<dbReference type="EMBL" id="JAKMXF010000011">
    <property type="protein sequence ID" value="KAI6661560.1"/>
    <property type="molecule type" value="Genomic_DNA"/>
</dbReference>